<feature type="transmembrane region" description="Helical" evidence="1">
    <location>
        <begin position="39"/>
        <end position="61"/>
    </location>
</feature>
<keyword evidence="1" id="KW-0472">Membrane</keyword>
<evidence type="ECO:0000256" key="1">
    <source>
        <dbReference type="SAM" id="Phobius"/>
    </source>
</evidence>
<protein>
    <recommendedName>
        <fullName evidence="4">DUF2752 domain-containing protein</fullName>
    </recommendedName>
</protein>
<organism evidence="2 3">
    <name type="scientific">Polaribacter sejongensis</name>
    <dbReference type="NCBI Taxonomy" id="985043"/>
    <lineage>
        <taxon>Bacteria</taxon>
        <taxon>Pseudomonadati</taxon>
        <taxon>Bacteroidota</taxon>
        <taxon>Flavobacteriia</taxon>
        <taxon>Flavobacteriales</taxon>
        <taxon>Flavobacteriaceae</taxon>
    </lineage>
</organism>
<evidence type="ECO:0000313" key="3">
    <source>
        <dbReference type="Proteomes" id="UP000232721"/>
    </source>
</evidence>
<dbReference type="Pfam" id="PF10825">
    <property type="entry name" value="DUF2752"/>
    <property type="match status" value="1"/>
</dbReference>
<reference evidence="2 3" key="1">
    <citation type="submission" date="2017-02" db="EMBL/GenBank/DDBJ databases">
        <title>Trade-off between light-utilization and light-protection in marine flavobacteria.</title>
        <authorList>
            <person name="Kumagai Y."/>
            <person name="Yoshizawa S."/>
            <person name="Kogure K."/>
            <person name="Iwasaki W."/>
        </authorList>
    </citation>
    <scope>NUCLEOTIDE SEQUENCE [LARGE SCALE GENOMIC DNA]</scope>
    <source>
        <strain evidence="2 3">KCTC 23670</strain>
    </source>
</reference>
<gene>
    <name evidence="2" type="ORF">BTO15_11765</name>
</gene>
<keyword evidence="1" id="KW-1133">Transmembrane helix</keyword>
<evidence type="ECO:0008006" key="4">
    <source>
        <dbReference type="Google" id="ProtNLM"/>
    </source>
</evidence>
<dbReference type="Proteomes" id="UP000232721">
    <property type="component" value="Chromosome"/>
</dbReference>
<keyword evidence="3" id="KW-1185">Reference proteome</keyword>
<keyword evidence="1" id="KW-0812">Transmembrane</keyword>
<feature type="transmembrane region" description="Helical" evidence="1">
    <location>
        <begin position="73"/>
        <end position="91"/>
    </location>
</feature>
<accession>A0ABM6Q0I7</accession>
<name>A0ABM6Q0I7_9FLAO</name>
<dbReference type="InterPro" id="IPR021215">
    <property type="entry name" value="DUF2752"/>
</dbReference>
<proteinExistence type="predicted"/>
<dbReference type="RefSeq" id="WP_208888924.1">
    <property type="nucleotide sequence ID" value="NZ_CP019336.1"/>
</dbReference>
<evidence type="ECO:0000313" key="2">
    <source>
        <dbReference type="EMBL" id="AUC22724.1"/>
    </source>
</evidence>
<sequence>MFLSTNDYLLPCLNKSLFGIDCPGCGIQRAFMLLTKGDFVAAFKMYPAIYTLLLFGLFILITFKFRFKNKQKIIISFATINVLVIVISYCIKMKPLFTL</sequence>
<dbReference type="EMBL" id="CP019336">
    <property type="protein sequence ID" value="AUC22724.1"/>
    <property type="molecule type" value="Genomic_DNA"/>
</dbReference>